<evidence type="ECO:0000313" key="1">
    <source>
        <dbReference type="EMBL" id="KAA6390045.1"/>
    </source>
</evidence>
<proteinExistence type="predicted"/>
<dbReference type="Proteomes" id="UP000324800">
    <property type="component" value="Unassembled WGS sequence"/>
</dbReference>
<organism evidence="1 2">
    <name type="scientific">Streblomastix strix</name>
    <dbReference type="NCBI Taxonomy" id="222440"/>
    <lineage>
        <taxon>Eukaryota</taxon>
        <taxon>Metamonada</taxon>
        <taxon>Preaxostyla</taxon>
        <taxon>Oxymonadida</taxon>
        <taxon>Streblomastigidae</taxon>
        <taxon>Streblomastix</taxon>
    </lineage>
</organism>
<name>A0A5J4W5R4_9EUKA</name>
<accession>A0A5J4W5R4</accession>
<sequence length="224" mass="25500">MSYLLQAVQPIYIQGLIVLNIQAGEASYIGSCPDLMFASKLEEVKLWLQYLCKTLFMFLALANRLVSKLGAAGLWIKSAAKIDLIVQYSYCAWVVTFVQSQIWSTLCPLRSSTASLATNCAFIANITSWDIEILAFCDNISWSFNNKLISCASDWIAVEAEQLLRMNGNLCVQRQIKFLLRLGICCLHLLVFQMADPMDRQRFQEQLSMQQSHKIKLEKRGPKW</sequence>
<evidence type="ECO:0000313" key="2">
    <source>
        <dbReference type="Proteomes" id="UP000324800"/>
    </source>
</evidence>
<comment type="caution">
    <text evidence="1">The sequence shown here is derived from an EMBL/GenBank/DDBJ whole genome shotgun (WGS) entry which is preliminary data.</text>
</comment>
<protein>
    <submittedName>
        <fullName evidence="1">Uncharacterized protein</fullName>
    </submittedName>
</protein>
<dbReference type="AlphaFoldDB" id="A0A5J4W5R4"/>
<dbReference type="EMBL" id="SNRW01003366">
    <property type="protein sequence ID" value="KAA6390045.1"/>
    <property type="molecule type" value="Genomic_DNA"/>
</dbReference>
<gene>
    <name evidence="1" type="ORF">EZS28_014428</name>
</gene>
<reference evidence="1 2" key="1">
    <citation type="submission" date="2019-03" db="EMBL/GenBank/DDBJ databases">
        <title>Single cell metagenomics reveals metabolic interactions within the superorganism composed of flagellate Streblomastix strix and complex community of Bacteroidetes bacteria on its surface.</title>
        <authorList>
            <person name="Treitli S.C."/>
            <person name="Kolisko M."/>
            <person name="Husnik F."/>
            <person name="Keeling P."/>
            <person name="Hampl V."/>
        </authorList>
    </citation>
    <scope>NUCLEOTIDE SEQUENCE [LARGE SCALE GENOMIC DNA]</scope>
    <source>
        <strain evidence="1">ST1C</strain>
    </source>
</reference>